<name>K0Z780_9ACTN</name>
<dbReference type="EMBL" id="ADMD01000009">
    <property type="protein sequence ID" value="EJZ83290.1"/>
    <property type="molecule type" value="Genomic_DNA"/>
</dbReference>
<evidence type="ECO:0000313" key="2">
    <source>
        <dbReference type="EMBL" id="EJZ83290.1"/>
    </source>
</evidence>
<comment type="caution">
    <text evidence="2">The sequence shown here is derived from an EMBL/GenBank/DDBJ whole genome shotgun (WGS) entry which is preliminary data.</text>
</comment>
<feature type="transmembrane region" description="Helical" evidence="1">
    <location>
        <begin position="170"/>
        <end position="187"/>
    </location>
</feature>
<evidence type="ECO:0000256" key="1">
    <source>
        <dbReference type="SAM" id="Phobius"/>
    </source>
</evidence>
<feature type="transmembrane region" description="Helical" evidence="1">
    <location>
        <begin position="6"/>
        <end position="25"/>
    </location>
</feature>
<keyword evidence="1" id="KW-1133">Transmembrane helix</keyword>
<evidence type="ECO:0000313" key="3">
    <source>
        <dbReference type="Proteomes" id="UP000006069"/>
    </source>
</evidence>
<dbReference type="RefSeq" id="WP_009139986.1">
    <property type="nucleotide sequence ID" value="NZ_JH815199.1"/>
</dbReference>
<dbReference type="Pfam" id="PF18948">
    <property type="entry name" value="DUF5692"/>
    <property type="match status" value="1"/>
</dbReference>
<feature type="transmembrane region" description="Helical" evidence="1">
    <location>
        <begin position="252"/>
        <end position="272"/>
    </location>
</feature>
<feature type="transmembrane region" description="Helical" evidence="1">
    <location>
        <begin position="224"/>
        <end position="240"/>
    </location>
</feature>
<reference evidence="2 3" key="1">
    <citation type="submission" date="2012-08" db="EMBL/GenBank/DDBJ databases">
        <title>The Genome Sequence of Slackia piriformis YIT 12062.</title>
        <authorList>
            <consortium name="The Broad Institute Genome Sequencing Platform"/>
            <person name="Earl A."/>
            <person name="Ward D."/>
            <person name="Feldgarden M."/>
            <person name="Gevers D."/>
            <person name="Morotomi M."/>
            <person name="Walker B."/>
            <person name="Young S.K."/>
            <person name="Zeng Q."/>
            <person name="Gargeya S."/>
            <person name="Fitzgerald M."/>
            <person name="Haas B."/>
            <person name="Abouelleil A."/>
            <person name="Alvarado L."/>
            <person name="Arachchi H.M."/>
            <person name="Berlin A.M."/>
            <person name="Chapman S.B."/>
            <person name="Goldberg J."/>
            <person name="Griggs A."/>
            <person name="Gujja S."/>
            <person name="Hansen M."/>
            <person name="Howarth C."/>
            <person name="Imamovic A."/>
            <person name="Larimer J."/>
            <person name="McCowen C."/>
            <person name="Montmayeur A."/>
            <person name="Murphy C."/>
            <person name="Neiman D."/>
            <person name="Pearson M."/>
            <person name="Priest M."/>
            <person name="Roberts A."/>
            <person name="Saif S."/>
            <person name="Shea T."/>
            <person name="Sisk P."/>
            <person name="Sykes S."/>
            <person name="Wortman J."/>
            <person name="Nusbaum C."/>
            <person name="Birren B."/>
        </authorList>
    </citation>
    <scope>NUCLEOTIDE SEQUENCE [LARGE SCALE GENOMIC DNA]</scope>
    <source>
        <strain evidence="2 3">YIT 12062</strain>
    </source>
</reference>
<accession>K0Z780</accession>
<feature type="transmembrane region" description="Helical" evidence="1">
    <location>
        <begin position="94"/>
        <end position="116"/>
    </location>
</feature>
<keyword evidence="1" id="KW-0812">Transmembrane</keyword>
<dbReference type="InterPro" id="IPR043747">
    <property type="entry name" value="DUF5692"/>
</dbReference>
<dbReference type="AlphaFoldDB" id="K0Z780"/>
<feature type="transmembrane region" description="Helical" evidence="1">
    <location>
        <begin position="65"/>
        <end position="87"/>
    </location>
</feature>
<keyword evidence="3" id="KW-1185">Reference proteome</keyword>
<protein>
    <submittedName>
        <fullName evidence="2">Uncharacterized protein</fullName>
    </submittedName>
</protein>
<feature type="transmembrane region" description="Helical" evidence="1">
    <location>
        <begin position="193"/>
        <end position="212"/>
    </location>
</feature>
<feature type="transmembrane region" description="Helical" evidence="1">
    <location>
        <begin position="136"/>
        <end position="158"/>
    </location>
</feature>
<feature type="transmembrane region" description="Helical" evidence="1">
    <location>
        <begin position="34"/>
        <end position="53"/>
    </location>
</feature>
<dbReference type="PATRIC" id="fig|742818.3.peg.1912"/>
<gene>
    <name evidence="2" type="ORF">HMPREF9451_01809</name>
</gene>
<dbReference type="InParanoid" id="K0Z780"/>
<proteinExistence type="predicted"/>
<dbReference type="eggNOG" id="ENOG502Z7J3">
    <property type="taxonomic scope" value="Bacteria"/>
</dbReference>
<keyword evidence="1" id="KW-0472">Membrane</keyword>
<dbReference type="Proteomes" id="UP000006069">
    <property type="component" value="Unassembled WGS sequence"/>
</dbReference>
<organism evidence="2 3">
    <name type="scientific">Slackia piriformis YIT 12062</name>
    <dbReference type="NCBI Taxonomy" id="742818"/>
    <lineage>
        <taxon>Bacteria</taxon>
        <taxon>Bacillati</taxon>
        <taxon>Actinomycetota</taxon>
        <taxon>Coriobacteriia</taxon>
        <taxon>Eggerthellales</taxon>
        <taxon>Eggerthellaceae</taxon>
        <taxon>Slackia</taxon>
    </lineage>
</organism>
<dbReference type="HOGENOM" id="CLU_065309_0_0_11"/>
<sequence length="340" mass="38555">MFFYEPLSATACISVVLYLVFLIGMNELSRANKWIGGVLFIALPAVLTVFVWPHTAVEGTGAGTWFQWVKTYSCLAGAILGWLIVYFPAFQKKYIVCIPPVIFAINILEACIRDFQLTGVNGIVDGYMVVGGPWNVINGIAGILNAVCICGFFGIIVSRGKKKDYVWPDQLWFWIIGYDLWNFAYTYNSVSDRSMYCGLILLAACTIPAFFIKRGAYAQHRVRTLAFNMIVTMTIPWFYLHPAFVVHSTNSPAAHMTISVIALLFNICVFAYQAYTIFGKKRNPFKTELYYDNPKFQRVYLESVDVPAGKEQEALERLIEHGYDAAWDEHGRVRAWRDSQ</sequence>